<dbReference type="SUPFAM" id="SSF46894">
    <property type="entry name" value="C-terminal effector domain of the bipartite response regulators"/>
    <property type="match status" value="1"/>
</dbReference>
<dbReference type="InterPro" id="IPR016032">
    <property type="entry name" value="Sig_transdc_resp-reg_C-effctor"/>
</dbReference>
<dbReference type="InterPro" id="IPR035965">
    <property type="entry name" value="PAS-like_dom_sf"/>
</dbReference>
<dbReference type="PROSITE" id="PS50113">
    <property type="entry name" value="PAC"/>
    <property type="match status" value="1"/>
</dbReference>
<feature type="coiled-coil region" evidence="1">
    <location>
        <begin position="7"/>
        <end position="34"/>
    </location>
</feature>
<evidence type="ECO:0000313" key="4">
    <source>
        <dbReference type="EMBL" id="MCY1720908.1"/>
    </source>
</evidence>
<dbReference type="InterPro" id="IPR000792">
    <property type="entry name" value="Tscrpt_reg_LuxR_C"/>
</dbReference>
<dbReference type="GO" id="GO:0003677">
    <property type="term" value="F:DNA binding"/>
    <property type="evidence" value="ECO:0007669"/>
    <property type="project" value="InterPro"/>
</dbReference>
<dbReference type="RefSeq" id="WP_343333241.1">
    <property type="nucleotide sequence ID" value="NZ_JAPOHD010000023.1"/>
</dbReference>
<dbReference type="PROSITE" id="PS50112">
    <property type="entry name" value="PAS"/>
    <property type="match status" value="1"/>
</dbReference>
<accession>A0A9X3FDZ4</accession>
<dbReference type="AlphaFoldDB" id="A0A9X3FDZ4"/>
<reference evidence="4" key="1">
    <citation type="submission" date="2022-11" db="EMBL/GenBank/DDBJ databases">
        <title>Marilongibacter aestuarii gen. nov., sp. nov., isolated from tidal flat sediment.</title>
        <authorList>
            <person name="Jiayan W."/>
        </authorList>
    </citation>
    <scope>NUCLEOTIDE SEQUENCE</scope>
    <source>
        <strain evidence="4">Z1-6</strain>
    </source>
</reference>
<feature type="domain" description="PAC" evidence="3">
    <location>
        <begin position="117"/>
        <end position="169"/>
    </location>
</feature>
<keyword evidence="1" id="KW-0175">Coiled coil</keyword>
<dbReference type="Gene3D" id="3.30.450.20">
    <property type="entry name" value="PAS domain"/>
    <property type="match status" value="1"/>
</dbReference>
<proteinExistence type="predicted"/>
<evidence type="ECO:0000256" key="1">
    <source>
        <dbReference type="SAM" id="Coils"/>
    </source>
</evidence>
<keyword evidence="5" id="KW-1185">Reference proteome</keyword>
<dbReference type="InterPro" id="IPR036388">
    <property type="entry name" value="WH-like_DNA-bd_sf"/>
</dbReference>
<protein>
    <submittedName>
        <fullName evidence="4">PAS domain S-box protein</fullName>
    </submittedName>
</protein>
<comment type="caution">
    <text evidence="4">The sequence shown here is derived from an EMBL/GenBank/DDBJ whole genome shotgun (WGS) entry which is preliminary data.</text>
</comment>
<organism evidence="4 5">
    <name type="scientific">Draconibacterium aestuarii</name>
    <dbReference type="NCBI Taxonomy" id="2998507"/>
    <lineage>
        <taxon>Bacteria</taxon>
        <taxon>Pseudomonadati</taxon>
        <taxon>Bacteroidota</taxon>
        <taxon>Bacteroidia</taxon>
        <taxon>Marinilabiliales</taxon>
        <taxon>Prolixibacteraceae</taxon>
        <taxon>Draconibacterium</taxon>
    </lineage>
</organism>
<dbReference type="EMBL" id="JAPOHD010000023">
    <property type="protein sequence ID" value="MCY1720908.1"/>
    <property type="molecule type" value="Genomic_DNA"/>
</dbReference>
<gene>
    <name evidence="4" type="ORF">OU798_11165</name>
</gene>
<sequence length="330" mass="38260">MSVSGNQEQLKKRIQELESKLSGMKLELEHARFQNETETDKRRFYQLIADFAFGWELWFDPKGQINYCSPSCYDLTGFTSNQIIGSSGIKELLVYEMDRIKYAGFIEGALNQVLVNQTLEFRILTRTKQLRWCIMSVRGVYDEKGKYLGIRASVQDTTRLKNAMGHISELEKGKEFELRTKQRLQSELELKDRELVSFLLQLSQKNELISKSANLLKKGKHGDDKHIKIVLEQLEEILKGNSVQTPDWVMIEKQMEKSHPGFLNRLQTKYPVISVKDQKLCCYIRLGLSSKEISGLLNITPKSVEIARVRLRQKLQLSSKIRLSTFLMQF</sequence>
<dbReference type="Gene3D" id="1.10.10.10">
    <property type="entry name" value="Winged helix-like DNA-binding domain superfamily/Winged helix DNA-binding domain"/>
    <property type="match status" value="1"/>
</dbReference>
<dbReference type="SMART" id="SM00421">
    <property type="entry name" value="HTH_LUXR"/>
    <property type="match status" value="1"/>
</dbReference>
<dbReference type="Proteomes" id="UP001145087">
    <property type="component" value="Unassembled WGS sequence"/>
</dbReference>
<evidence type="ECO:0000259" key="2">
    <source>
        <dbReference type="PROSITE" id="PS50112"/>
    </source>
</evidence>
<evidence type="ECO:0000259" key="3">
    <source>
        <dbReference type="PROSITE" id="PS50113"/>
    </source>
</evidence>
<dbReference type="InterPro" id="IPR000014">
    <property type="entry name" value="PAS"/>
</dbReference>
<feature type="domain" description="PAS" evidence="2">
    <location>
        <begin position="60"/>
        <end position="93"/>
    </location>
</feature>
<dbReference type="InterPro" id="IPR000700">
    <property type="entry name" value="PAS-assoc_C"/>
</dbReference>
<dbReference type="PROSITE" id="PS00622">
    <property type="entry name" value="HTH_LUXR_1"/>
    <property type="match status" value="1"/>
</dbReference>
<dbReference type="SMART" id="SM00086">
    <property type="entry name" value="PAC"/>
    <property type="match status" value="1"/>
</dbReference>
<dbReference type="CDD" id="cd00130">
    <property type="entry name" value="PAS"/>
    <property type="match status" value="1"/>
</dbReference>
<dbReference type="NCBIfam" id="TIGR00229">
    <property type="entry name" value="sensory_box"/>
    <property type="match status" value="1"/>
</dbReference>
<dbReference type="InterPro" id="IPR001610">
    <property type="entry name" value="PAC"/>
</dbReference>
<dbReference type="GO" id="GO:0006355">
    <property type="term" value="P:regulation of DNA-templated transcription"/>
    <property type="evidence" value="ECO:0007669"/>
    <property type="project" value="InterPro"/>
</dbReference>
<dbReference type="SUPFAM" id="SSF55785">
    <property type="entry name" value="PYP-like sensor domain (PAS domain)"/>
    <property type="match status" value="1"/>
</dbReference>
<evidence type="ECO:0000313" key="5">
    <source>
        <dbReference type="Proteomes" id="UP001145087"/>
    </source>
</evidence>
<dbReference type="Pfam" id="PF13426">
    <property type="entry name" value="PAS_9"/>
    <property type="match status" value="1"/>
</dbReference>
<name>A0A9X3FDZ4_9BACT</name>